<evidence type="ECO:0000256" key="2">
    <source>
        <dbReference type="ARBA" id="ARBA00023015"/>
    </source>
</evidence>
<dbReference type="InterPro" id="IPR036638">
    <property type="entry name" value="HLH_DNA-bd_sf"/>
</dbReference>
<accession>A0AA88V1G3</accession>
<evidence type="ECO:0000256" key="5">
    <source>
        <dbReference type="ARBA" id="ARBA00023242"/>
    </source>
</evidence>
<evidence type="ECO:0000256" key="3">
    <source>
        <dbReference type="ARBA" id="ARBA00023159"/>
    </source>
</evidence>
<dbReference type="AlphaFoldDB" id="A0AA88V1G3"/>
<protein>
    <recommendedName>
        <fullName evidence="6">BHLH domain-containing protein</fullName>
    </recommendedName>
</protein>
<dbReference type="PROSITE" id="PS50888">
    <property type="entry name" value="BHLH"/>
    <property type="match status" value="1"/>
</dbReference>
<keyword evidence="2" id="KW-0805">Transcription regulation</keyword>
<keyword evidence="4" id="KW-0804">Transcription</keyword>
<keyword evidence="3" id="KW-0010">Activator</keyword>
<dbReference type="InterPro" id="IPR011598">
    <property type="entry name" value="bHLH_dom"/>
</dbReference>
<dbReference type="Gene3D" id="4.10.280.10">
    <property type="entry name" value="Helix-loop-helix DNA-binding domain"/>
    <property type="match status" value="1"/>
</dbReference>
<keyword evidence="8" id="KW-1185">Reference proteome</keyword>
<organism evidence="7 8">
    <name type="scientific">Escallonia herrerae</name>
    <dbReference type="NCBI Taxonomy" id="1293975"/>
    <lineage>
        <taxon>Eukaryota</taxon>
        <taxon>Viridiplantae</taxon>
        <taxon>Streptophyta</taxon>
        <taxon>Embryophyta</taxon>
        <taxon>Tracheophyta</taxon>
        <taxon>Spermatophyta</taxon>
        <taxon>Magnoliopsida</taxon>
        <taxon>eudicotyledons</taxon>
        <taxon>Gunneridae</taxon>
        <taxon>Pentapetalae</taxon>
        <taxon>asterids</taxon>
        <taxon>campanulids</taxon>
        <taxon>Escalloniales</taxon>
        <taxon>Escalloniaceae</taxon>
        <taxon>Escallonia</taxon>
    </lineage>
</organism>
<keyword evidence="5" id="KW-0539">Nucleus</keyword>
<dbReference type="GO" id="GO:0005634">
    <property type="term" value="C:nucleus"/>
    <property type="evidence" value="ECO:0007669"/>
    <property type="project" value="UniProtKB-SubCell"/>
</dbReference>
<dbReference type="PANTHER" id="PTHR46266:SF1">
    <property type="entry name" value="TRANSCRIPTION FACTOR MYC1"/>
    <property type="match status" value="1"/>
</dbReference>
<dbReference type="EMBL" id="JAVXUP010003337">
    <property type="protein sequence ID" value="KAK2999283.1"/>
    <property type="molecule type" value="Genomic_DNA"/>
</dbReference>
<reference evidence="7" key="1">
    <citation type="submission" date="2022-12" db="EMBL/GenBank/DDBJ databases">
        <title>Draft genome assemblies for two species of Escallonia (Escalloniales).</title>
        <authorList>
            <person name="Chanderbali A."/>
            <person name="Dervinis C."/>
            <person name="Anghel I."/>
            <person name="Soltis D."/>
            <person name="Soltis P."/>
            <person name="Zapata F."/>
        </authorList>
    </citation>
    <scope>NUCLEOTIDE SEQUENCE</scope>
    <source>
        <strain evidence="7">UCBG64.0493</strain>
        <tissue evidence="7">Leaf</tissue>
    </source>
</reference>
<dbReference type="Pfam" id="PF22754">
    <property type="entry name" value="bHLH-TF_ACT-like_plant"/>
    <property type="match status" value="1"/>
</dbReference>
<comment type="caution">
    <text evidence="7">The sequence shown here is derived from an EMBL/GenBank/DDBJ whole genome shotgun (WGS) entry which is preliminary data.</text>
</comment>
<evidence type="ECO:0000313" key="8">
    <source>
        <dbReference type="Proteomes" id="UP001188597"/>
    </source>
</evidence>
<dbReference type="GO" id="GO:0080090">
    <property type="term" value="P:regulation of primary metabolic process"/>
    <property type="evidence" value="ECO:0007669"/>
    <property type="project" value="UniProtKB-ARBA"/>
</dbReference>
<dbReference type="Proteomes" id="UP001188597">
    <property type="component" value="Unassembled WGS sequence"/>
</dbReference>
<evidence type="ECO:0000313" key="7">
    <source>
        <dbReference type="EMBL" id="KAK2999283.1"/>
    </source>
</evidence>
<dbReference type="PANTHER" id="PTHR46266">
    <property type="entry name" value="TRANSCRIPTION FACTOR TT8"/>
    <property type="match status" value="1"/>
</dbReference>
<name>A0AA88V1G3_9ASTE</name>
<feature type="domain" description="BHLH" evidence="6">
    <location>
        <begin position="468"/>
        <end position="517"/>
    </location>
</feature>
<dbReference type="GO" id="GO:0046983">
    <property type="term" value="F:protein dimerization activity"/>
    <property type="evidence" value="ECO:0007669"/>
    <property type="project" value="InterPro"/>
</dbReference>
<dbReference type="InterPro" id="IPR054502">
    <property type="entry name" value="bHLH-TF_ACT-like_plant"/>
</dbReference>
<gene>
    <name evidence="7" type="ORF">RJ639_024105</name>
</gene>
<comment type="subcellular location">
    <subcellularLocation>
        <location evidence="1">Nucleus</location>
    </subcellularLocation>
</comment>
<sequence length="648" mass="72831">MANQERVPENLRKQLAIAVRSISWSYAIFWSQSTTQQGVLEWSDGYYNGEIKTTKIVQALDIKADKVGLQRSEQLRELYKSLLGGESTDQQLKRPSIALSPEDLTDAEWYYLVCMSFVFNPDQGLPGRSLADGRCIWLCNAHYADSKVFSRSLLAKNPKNVMVFIISTFVMADKCCSWQTVACFPHFGGVIEVGVTELVMEDPSLIQHIKASLLEFSKPVCSYKYPSPRDDGHDDKDPMLVKVDHETVDTMALEGICSPTEDMKFGHEGFSHLDGDIHDACTMGSLDNSSQGSEHIDQIQDSMLDDVNGGASQVQSWHFMDDTFRNCVQGSTNLSNSASKAFVNERKAVSHTKGVHVNDVHLKELQECNHMELSSVDFGTSDDLHYIRIVSNIMRSSYRSIGNLSFHCSDNKSSFLRWKKGGNFAGHRPKEQQSMLKKILLDVPLMHGGCSPKFLEEDVGKNCLWKLENAQFHVQHARGNKSTENEKFLVLSSLIPSINKIDEVSILDDTIEYLKELEAKIENLEPCIDVAESEAISRRNYPDTAEQISDNYANRKMTNDMKPCINKRKACAIDETEPELSGVFPKDGSSCHMKVCANEQEVLIEMRCFSREYLLLDIIDALNNLNLDAHSVQSSTLDDVLSITIQCK</sequence>
<dbReference type="SUPFAM" id="SSF47459">
    <property type="entry name" value="HLH, helix-loop-helix DNA-binding domain"/>
    <property type="match status" value="1"/>
</dbReference>
<evidence type="ECO:0000259" key="6">
    <source>
        <dbReference type="PROSITE" id="PS50888"/>
    </source>
</evidence>
<dbReference type="InterPro" id="IPR025610">
    <property type="entry name" value="MYC/MYB_N"/>
</dbReference>
<evidence type="ECO:0000256" key="1">
    <source>
        <dbReference type="ARBA" id="ARBA00004123"/>
    </source>
</evidence>
<feature type="non-terminal residue" evidence="7">
    <location>
        <position position="648"/>
    </location>
</feature>
<dbReference type="Pfam" id="PF14215">
    <property type="entry name" value="bHLH-MYC_N"/>
    <property type="match status" value="1"/>
</dbReference>
<evidence type="ECO:0000256" key="4">
    <source>
        <dbReference type="ARBA" id="ARBA00023163"/>
    </source>
</evidence>
<proteinExistence type="predicted"/>